<feature type="region of interest" description="Disordered" evidence="6">
    <location>
        <begin position="76"/>
        <end position="118"/>
    </location>
</feature>
<dbReference type="Pfam" id="PF04082">
    <property type="entry name" value="Fungal_trans"/>
    <property type="match status" value="1"/>
</dbReference>
<dbReference type="CDD" id="cd00067">
    <property type="entry name" value="GAL4"/>
    <property type="match status" value="1"/>
</dbReference>
<feature type="compositionally biased region" description="Low complexity" evidence="6">
    <location>
        <begin position="83"/>
        <end position="115"/>
    </location>
</feature>
<feature type="region of interest" description="Disordered" evidence="6">
    <location>
        <begin position="141"/>
        <end position="160"/>
    </location>
</feature>
<dbReference type="GO" id="GO:0000981">
    <property type="term" value="F:DNA-binding transcription factor activity, RNA polymerase II-specific"/>
    <property type="evidence" value="ECO:0007669"/>
    <property type="project" value="InterPro"/>
</dbReference>
<dbReference type="InterPro" id="IPR007219">
    <property type="entry name" value="XnlR_reg_dom"/>
</dbReference>
<dbReference type="SUPFAM" id="SSF57701">
    <property type="entry name" value="Zn2/Cys6 DNA-binding domain"/>
    <property type="match status" value="1"/>
</dbReference>
<dbReference type="CDD" id="cd12148">
    <property type="entry name" value="fungal_TF_MHR"/>
    <property type="match status" value="1"/>
</dbReference>
<evidence type="ECO:0000256" key="4">
    <source>
        <dbReference type="ARBA" id="ARBA00023163"/>
    </source>
</evidence>
<dbReference type="GO" id="GO:0003677">
    <property type="term" value="F:DNA binding"/>
    <property type="evidence" value="ECO:0007669"/>
    <property type="project" value="InterPro"/>
</dbReference>
<dbReference type="AlphaFoldDB" id="A0A5N5QNL0"/>
<evidence type="ECO:0000313" key="8">
    <source>
        <dbReference type="EMBL" id="KAB5593111.1"/>
    </source>
</evidence>
<reference evidence="8 9" key="1">
    <citation type="journal article" date="2019" name="Fungal Biol. Biotechnol.">
        <title>Draft genome sequence of fastidious pathogen Ceratobasidium theobromae, which causes vascular-streak dieback in Theobroma cacao.</title>
        <authorList>
            <person name="Ali S.S."/>
            <person name="Asman A."/>
            <person name="Shao J."/>
            <person name="Firmansyah A.P."/>
            <person name="Susilo A.W."/>
            <person name="Rosmana A."/>
            <person name="McMahon P."/>
            <person name="Junaid M."/>
            <person name="Guest D."/>
            <person name="Kheng T.Y."/>
            <person name="Meinhardt L.W."/>
            <person name="Bailey B.A."/>
        </authorList>
    </citation>
    <scope>NUCLEOTIDE SEQUENCE [LARGE SCALE GENOMIC DNA]</scope>
    <source>
        <strain evidence="8 9">CT2</strain>
    </source>
</reference>
<evidence type="ECO:0000259" key="7">
    <source>
        <dbReference type="PROSITE" id="PS50048"/>
    </source>
</evidence>
<sequence length="604" mass="68014">MGDFVITTRTNCQVLPRHSACLVCRKRKQKCDAAKPECTECLNANRNCQYEDDTPQLNCNTWFSQERIKELEEQIRTAEENQSRSPLSATSSRSDTHSQSSAPGFTFGSPGSPSSVDTFPSSVGSFDAVFSGKKSLLSPTSSASSAFELNPNSAGPDPPPDVINRLLDIFMRRRGQCGFELHVGRVLQGLQPDAAEPVIPALFNAMLLVACHFAQDPGLEMWQTEYFKRTNQSIEANIQQAHEGTKAGYNSLQHLQAMLMFGIYYYFKGRLLEGHVHTAHAIRFSMALGMHKLNSRIFRRERMVQTPRQMFGMERWRPRDQIELGEAINLWWGCYDTDLAGSTLNGLPPSISFEDVTTVWPRLLSDFEHGETLPDDNYSVASLLDPEFTDIVTDATYDDIWTLTPKSYILMVYAAKLDVERLSNPQGTEEWWTRFEQCDRAINRFMATMAPVRSSRNLEELGRLVIVHTSIYCAQMQLHNAMSEFELAIGQEDPRYRNPDSSLGGLSYARCNEACRATVLAAMLIADVDMSYVNMFNGVAWVCVAEVLVREVPRLKQGGYPAQAAEKEQYLSVLEKCMGRLVATYPVLELQLKQLEALKARLPQ</sequence>
<evidence type="ECO:0000256" key="6">
    <source>
        <dbReference type="SAM" id="MobiDB-lite"/>
    </source>
</evidence>
<comment type="caution">
    <text evidence="8">The sequence shown here is derived from an EMBL/GenBank/DDBJ whole genome shotgun (WGS) entry which is preliminary data.</text>
</comment>
<keyword evidence="4" id="KW-0804">Transcription</keyword>
<feature type="domain" description="Zn(2)-C6 fungal-type" evidence="7">
    <location>
        <begin position="20"/>
        <end position="50"/>
    </location>
</feature>
<dbReference type="Pfam" id="PF00172">
    <property type="entry name" value="Zn_clus"/>
    <property type="match status" value="1"/>
</dbReference>
<evidence type="ECO:0000256" key="1">
    <source>
        <dbReference type="ARBA" id="ARBA00004123"/>
    </source>
</evidence>
<dbReference type="InterPro" id="IPR036864">
    <property type="entry name" value="Zn2-C6_fun-type_DNA-bd_sf"/>
</dbReference>
<dbReference type="Gene3D" id="4.10.240.10">
    <property type="entry name" value="Zn(2)-C6 fungal-type DNA-binding domain"/>
    <property type="match status" value="1"/>
</dbReference>
<gene>
    <name evidence="8" type="ORF">CTheo_3413</name>
</gene>
<dbReference type="InterPro" id="IPR050815">
    <property type="entry name" value="TF_fung"/>
</dbReference>
<name>A0A5N5QNL0_9AGAM</name>
<evidence type="ECO:0000256" key="5">
    <source>
        <dbReference type="ARBA" id="ARBA00023242"/>
    </source>
</evidence>
<dbReference type="PROSITE" id="PS50048">
    <property type="entry name" value="ZN2_CY6_FUNGAL_2"/>
    <property type="match status" value="1"/>
</dbReference>
<dbReference type="GO" id="GO:0005634">
    <property type="term" value="C:nucleus"/>
    <property type="evidence" value="ECO:0007669"/>
    <property type="project" value="UniProtKB-SubCell"/>
</dbReference>
<keyword evidence="9" id="KW-1185">Reference proteome</keyword>
<dbReference type="SMART" id="SM00066">
    <property type="entry name" value="GAL4"/>
    <property type="match status" value="1"/>
</dbReference>
<organism evidence="8 9">
    <name type="scientific">Ceratobasidium theobromae</name>
    <dbReference type="NCBI Taxonomy" id="1582974"/>
    <lineage>
        <taxon>Eukaryota</taxon>
        <taxon>Fungi</taxon>
        <taxon>Dikarya</taxon>
        <taxon>Basidiomycota</taxon>
        <taxon>Agaricomycotina</taxon>
        <taxon>Agaricomycetes</taxon>
        <taxon>Cantharellales</taxon>
        <taxon>Ceratobasidiaceae</taxon>
        <taxon>Ceratobasidium</taxon>
    </lineage>
</organism>
<dbReference type="OrthoDB" id="2309723at2759"/>
<dbReference type="PANTHER" id="PTHR47338:SF29">
    <property type="entry name" value="ZN(2)-C6 FUNGAL-TYPE DOMAIN-CONTAINING PROTEIN"/>
    <property type="match status" value="1"/>
</dbReference>
<evidence type="ECO:0000313" key="9">
    <source>
        <dbReference type="Proteomes" id="UP000383932"/>
    </source>
</evidence>
<dbReference type="GO" id="GO:0008270">
    <property type="term" value="F:zinc ion binding"/>
    <property type="evidence" value="ECO:0007669"/>
    <property type="project" value="InterPro"/>
</dbReference>
<dbReference type="InterPro" id="IPR001138">
    <property type="entry name" value="Zn2Cys6_DnaBD"/>
</dbReference>
<accession>A0A5N5QNL0</accession>
<dbReference type="PROSITE" id="PS00463">
    <property type="entry name" value="ZN2_CY6_FUNGAL_1"/>
    <property type="match status" value="1"/>
</dbReference>
<dbReference type="PANTHER" id="PTHR47338">
    <property type="entry name" value="ZN(II)2CYS6 TRANSCRIPTION FACTOR (EUROFUNG)-RELATED"/>
    <property type="match status" value="1"/>
</dbReference>
<keyword evidence="2" id="KW-0479">Metal-binding</keyword>
<comment type="subcellular location">
    <subcellularLocation>
        <location evidence="1">Nucleus</location>
    </subcellularLocation>
</comment>
<keyword evidence="5" id="KW-0539">Nucleus</keyword>
<dbReference type="Proteomes" id="UP000383932">
    <property type="component" value="Unassembled WGS sequence"/>
</dbReference>
<dbReference type="GO" id="GO:0006351">
    <property type="term" value="P:DNA-templated transcription"/>
    <property type="evidence" value="ECO:0007669"/>
    <property type="project" value="InterPro"/>
</dbReference>
<evidence type="ECO:0000256" key="2">
    <source>
        <dbReference type="ARBA" id="ARBA00022723"/>
    </source>
</evidence>
<evidence type="ECO:0000256" key="3">
    <source>
        <dbReference type="ARBA" id="ARBA00023015"/>
    </source>
</evidence>
<dbReference type="EMBL" id="SSOP01000045">
    <property type="protein sequence ID" value="KAB5593111.1"/>
    <property type="molecule type" value="Genomic_DNA"/>
</dbReference>
<protein>
    <recommendedName>
        <fullName evidence="7">Zn(2)-C6 fungal-type domain-containing protein</fullName>
    </recommendedName>
</protein>
<dbReference type="SMART" id="SM00906">
    <property type="entry name" value="Fungal_trans"/>
    <property type="match status" value="1"/>
</dbReference>
<keyword evidence="3" id="KW-0805">Transcription regulation</keyword>
<proteinExistence type="predicted"/>